<dbReference type="PANTHER" id="PTHR47072:SF4">
    <property type="entry name" value="MYB_SANT-LIKE DOMAIN-CONTAINING PROTEIN"/>
    <property type="match status" value="1"/>
</dbReference>
<feature type="region of interest" description="Disordered" evidence="1">
    <location>
        <begin position="149"/>
        <end position="184"/>
    </location>
</feature>
<feature type="compositionally biased region" description="Polar residues" evidence="1">
    <location>
        <begin position="36"/>
        <end position="50"/>
    </location>
</feature>
<dbReference type="PANTHER" id="PTHR47072">
    <property type="match status" value="1"/>
</dbReference>
<evidence type="ECO:0000256" key="1">
    <source>
        <dbReference type="SAM" id="MobiDB-lite"/>
    </source>
</evidence>
<dbReference type="AlphaFoldDB" id="A0A811ND43"/>
<evidence type="ECO:0000313" key="2">
    <source>
        <dbReference type="EMBL" id="CAD6225138.1"/>
    </source>
</evidence>
<evidence type="ECO:0000313" key="3">
    <source>
        <dbReference type="Proteomes" id="UP000604825"/>
    </source>
</evidence>
<dbReference type="Proteomes" id="UP000604825">
    <property type="component" value="Unassembled WGS sequence"/>
</dbReference>
<keyword evidence="3" id="KW-1185">Reference proteome</keyword>
<reference evidence="2" key="1">
    <citation type="submission" date="2020-10" db="EMBL/GenBank/DDBJ databases">
        <authorList>
            <person name="Han B."/>
            <person name="Lu T."/>
            <person name="Zhao Q."/>
            <person name="Huang X."/>
            <person name="Zhao Y."/>
        </authorList>
    </citation>
    <scope>NUCLEOTIDE SEQUENCE</scope>
</reference>
<protein>
    <submittedName>
        <fullName evidence="2">Uncharacterized protein</fullName>
    </submittedName>
</protein>
<gene>
    <name evidence="2" type="ORF">NCGR_LOCUS17295</name>
</gene>
<dbReference type="OrthoDB" id="683390at2759"/>
<accession>A0A811ND43</accession>
<sequence length="184" mass="20521">MANHQQRINPSPRNPLLPASSLPAAPSVQGLDVHQSGGSQEIHQEPGTSKNRAKWDHQKRLYLIELLEIHDVPIFRTHNAWSKEAWTGRYVEGSCRGMDHYANKAILPSQVSPDVHLQSPSPSIPAPGSFSFDAEEDKDDTNWFGNDAFTPLGTFMPQETPDEPSSINLAPHVPEQFEETLRHS</sequence>
<organism evidence="2 3">
    <name type="scientific">Miscanthus lutarioriparius</name>
    <dbReference type="NCBI Taxonomy" id="422564"/>
    <lineage>
        <taxon>Eukaryota</taxon>
        <taxon>Viridiplantae</taxon>
        <taxon>Streptophyta</taxon>
        <taxon>Embryophyta</taxon>
        <taxon>Tracheophyta</taxon>
        <taxon>Spermatophyta</taxon>
        <taxon>Magnoliopsida</taxon>
        <taxon>Liliopsida</taxon>
        <taxon>Poales</taxon>
        <taxon>Poaceae</taxon>
        <taxon>PACMAD clade</taxon>
        <taxon>Panicoideae</taxon>
        <taxon>Andropogonodae</taxon>
        <taxon>Andropogoneae</taxon>
        <taxon>Saccharinae</taxon>
        <taxon>Miscanthus</taxon>
    </lineage>
</organism>
<feature type="compositionally biased region" description="Low complexity" evidence="1">
    <location>
        <begin position="9"/>
        <end position="27"/>
    </location>
</feature>
<comment type="caution">
    <text evidence="2">The sequence shown here is derived from an EMBL/GenBank/DDBJ whole genome shotgun (WGS) entry which is preliminary data.</text>
</comment>
<name>A0A811ND43_9POAL</name>
<proteinExistence type="predicted"/>
<dbReference type="EMBL" id="CAJGYO010000004">
    <property type="protein sequence ID" value="CAD6225138.1"/>
    <property type="molecule type" value="Genomic_DNA"/>
</dbReference>
<feature type="region of interest" description="Disordered" evidence="1">
    <location>
        <begin position="1"/>
        <end position="53"/>
    </location>
</feature>